<keyword evidence="4" id="KW-0326">Glycosidase</keyword>
<dbReference type="PROSITE" id="PS51257">
    <property type="entry name" value="PROKAR_LIPOPROTEIN"/>
    <property type="match status" value="1"/>
</dbReference>
<dbReference type="InterPro" id="IPR050226">
    <property type="entry name" value="NagZ_Beta-hexosaminidase"/>
</dbReference>
<comment type="similarity">
    <text evidence="1">Belongs to the glycosyl hydrolase 3 family.</text>
</comment>
<evidence type="ECO:0000256" key="2">
    <source>
        <dbReference type="ARBA" id="ARBA00022801"/>
    </source>
</evidence>
<evidence type="ECO:0000259" key="6">
    <source>
        <dbReference type="Pfam" id="PF00933"/>
    </source>
</evidence>
<keyword evidence="8" id="KW-1185">Reference proteome</keyword>
<evidence type="ECO:0000313" key="8">
    <source>
        <dbReference type="Proteomes" id="UP001305779"/>
    </source>
</evidence>
<dbReference type="PANTHER" id="PTHR30480:SF14">
    <property type="entry name" value="HYDROLASE, PUTATIVE (AFU_ORTHOLOGUE AFUA_4G13770)-RELATED"/>
    <property type="match status" value="1"/>
</dbReference>
<dbReference type="Gene3D" id="3.20.20.300">
    <property type="entry name" value="Glycoside hydrolase, family 3, N-terminal domain"/>
    <property type="match status" value="1"/>
</dbReference>
<dbReference type="InterPro" id="IPR017853">
    <property type="entry name" value="GH"/>
</dbReference>
<evidence type="ECO:0000256" key="3">
    <source>
        <dbReference type="ARBA" id="ARBA00023180"/>
    </source>
</evidence>
<comment type="caution">
    <text evidence="7">The sequence shown here is derived from an EMBL/GenBank/DDBJ whole genome shotgun (WGS) entry which is preliminary data.</text>
</comment>
<evidence type="ECO:0000256" key="5">
    <source>
        <dbReference type="SAM" id="SignalP"/>
    </source>
</evidence>
<gene>
    <name evidence="7" type="ORF">PRZ48_012642</name>
</gene>
<feature type="signal peptide" evidence="5">
    <location>
        <begin position="1"/>
        <end position="17"/>
    </location>
</feature>
<keyword evidence="3" id="KW-0325">Glycoprotein</keyword>
<dbReference type="Proteomes" id="UP001305779">
    <property type="component" value="Unassembled WGS sequence"/>
</dbReference>
<dbReference type="PANTHER" id="PTHR30480">
    <property type="entry name" value="BETA-HEXOSAMINIDASE-RELATED"/>
    <property type="match status" value="1"/>
</dbReference>
<protein>
    <recommendedName>
        <fullName evidence="6">Glycoside hydrolase family 3 N-terminal domain-containing protein</fullName>
    </recommendedName>
</protein>
<accession>A0ABR0E5Z4</accession>
<evidence type="ECO:0000256" key="1">
    <source>
        <dbReference type="ARBA" id="ARBA00005336"/>
    </source>
</evidence>
<dbReference type="Pfam" id="PF00933">
    <property type="entry name" value="Glyco_hydro_3"/>
    <property type="match status" value="1"/>
</dbReference>
<name>A0ABR0E5Z4_ZASCE</name>
<dbReference type="InterPro" id="IPR001764">
    <property type="entry name" value="Glyco_hydro_3_N"/>
</dbReference>
<keyword evidence="5" id="KW-0732">Signal</keyword>
<feature type="domain" description="Glycoside hydrolase family 3 N-terminal" evidence="6">
    <location>
        <begin position="53"/>
        <end position="351"/>
    </location>
</feature>
<dbReference type="EMBL" id="JAXOVC010000010">
    <property type="protein sequence ID" value="KAK4496660.1"/>
    <property type="molecule type" value="Genomic_DNA"/>
</dbReference>
<proteinExistence type="inferred from homology"/>
<dbReference type="InterPro" id="IPR036962">
    <property type="entry name" value="Glyco_hydro_3_N_sf"/>
</dbReference>
<dbReference type="SUPFAM" id="SSF51445">
    <property type="entry name" value="(Trans)glycosidases"/>
    <property type="match status" value="1"/>
</dbReference>
<organism evidence="7 8">
    <name type="scientific">Zasmidium cellare</name>
    <name type="common">Wine cellar mold</name>
    <name type="synonym">Racodium cellare</name>
    <dbReference type="NCBI Taxonomy" id="395010"/>
    <lineage>
        <taxon>Eukaryota</taxon>
        <taxon>Fungi</taxon>
        <taxon>Dikarya</taxon>
        <taxon>Ascomycota</taxon>
        <taxon>Pezizomycotina</taxon>
        <taxon>Dothideomycetes</taxon>
        <taxon>Dothideomycetidae</taxon>
        <taxon>Mycosphaerellales</taxon>
        <taxon>Mycosphaerellaceae</taxon>
        <taxon>Zasmidium</taxon>
    </lineage>
</organism>
<feature type="chain" id="PRO_5045482438" description="Glycoside hydrolase family 3 N-terminal domain-containing protein" evidence="5">
    <location>
        <begin position="18"/>
        <end position="360"/>
    </location>
</feature>
<keyword evidence="2" id="KW-0378">Hydrolase</keyword>
<reference evidence="7 8" key="1">
    <citation type="journal article" date="2023" name="G3 (Bethesda)">
        <title>A chromosome-level genome assembly of Zasmidium syzygii isolated from banana leaves.</title>
        <authorList>
            <person name="van Westerhoven A.C."/>
            <person name="Mehrabi R."/>
            <person name="Talebi R."/>
            <person name="Steentjes M.B.F."/>
            <person name="Corcolon B."/>
            <person name="Chong P.A."/>
            <person name="Kema G.H.J."/>
            <person name="Seidl M.F."/>
        </authorList>
    </citation>
    <scope>NUCLEOTIDE SEQUENCE [LARGE SCALE GENOMIC DNA]</scope>
    <source>
        <strain evidence="7 8">P124</strain>
    </source>
</reference>
<evidence type="ECO:0000313" key="7">
    <source>
        <dbReference type="EMBL" id="KAK4496660.1"/>
    </source>
</evidence>
<evidence type="ECO:0000256" key="4">
    <source>
        <dbReference type="ARBA" id="ARBA00023295"/>
    </source>
</evidence>
<sequence length="360" mass="38172">MRPTLLLLACCFGLASCNSIAYRPSDTVQAGYHVIWSYPGPIIPQDIYTAATAGRLGGIILFGENVNDNLPAQIDALQQTYKKSKNYPGFPLLILTDQEGGEVNRLPGGPTQSAKEIGQSSDPATAAANAGSTVANVFSEYSVNGDLAPVLGVYRQEGDFLDEFERSYGNTSQLVSTCVGPFISAMQSKGVLATAKHFPGLGAAARGANTDVEPVTLNLTLDEIRGVDEVPYKTAIGAGVKMVMPSWAVYPALDSKYPSGLSKRWIQQELRGRLGFRGVTISDAIEAGSLAAFGGTAERTILASSAGMDIILAAARNTTQGSDAVNAIVAGLKNGRLDRRAFQESTKRIVDLRRSLNGRH</sequence>